<evidence type="ECO:0000256" key="2">
    <source>
        <dbReference type="SAM" id="MobiDB-lite"/>
    </source>
</evidence>
<dbReference type="Proteomes" id="UP001162131">
    <property type="component" value="Unassembled WGS sequence"/>
</dbReference>
<comment type="caution">
    <text evidence="4">The sequence shown here is derived from an EMBL/GenBank/DDBJ whole genome shotgun (WGS) entry which is preliminary data.</text>
</comment>
<organism evidence="4 5">
    <name type="scientific">Blepharisma stoltei</name>
    <dbReference type="NCBI Taxonomy" id="1481888"/>
    <lineage>
        <taxon>Eukaryota</taxon>
        <taxon>Sar</taxon>
        <taxon>Alveolata</taxon>
        <taxon>Ciliophora</taxon>
        <taxon>Postciliodesmatophora</taxon>
        <taxon>Heterotrichea</taxon>
        <taxon>Heterotrichida</taxon>
        <taxon>Blepharismidae</taxon>
        <taxon>Blepharisma</taxon>
    </lineage>
</organism>
<accession>A0AAU9JRI6</accession>
<proteinExistence type="predicted"/>
<keyword evidence="5" id="KW-1185">Reference proteome</keyword>
<keyword evidence="1" id="KW-0175">Coiled coil</keyword>
<name>A0AAU9JRI6_9CILI</name>
<reference evidence="4" key="1">
    <citation type="submission" date="2021-09" db="EMBL/GenBank/DDBJ databases">
        <authorList>
            <consortium name="AG Swart"/>
            <person name="Singh M."/>
            <person name="Singh A."/>
            <person name="Seah K."/>
            <person name="Emmerich C."/>
        </authorList>
    </citation>
    <scope>NUCLEOTIDE SEQUENCE</scope>
    <source>
        <strain evidence="4">ATCC30299</strain>
    </source>
</reference>
<feature type="region of interest" description="Disordered" evidence="2">
    <location>
        <begin position="113"/>
        <end position="133"/>
    </location>
</feature>
<dbReference type="SUPFAM" id="SSF55781">
    <property type="entry name" value="GAF domain-like"/>
    <property type="match status" value="2"/>
</dbReference>
<evidence type="ECO:0000313" key="4">
    <source>
        <dbReference type="EMBL" id="CAG9328965.1"/>
    </source>
</evidence>
<dbReference type="SMART" id="SM00065">
    <property type="entry name" value="GAF"/>
    <property type="match status" value="1"/>
</dbReference>
<protein>
    <recommendedName>
        <fullName evidence="3">GAF domain-containing protein</fullName>
    </recommendedName>
</protein>
<evidence type="ECO:0000313" key="5">
    <source>
        <dbReference type="Proteomes" id="UP001162131"/>
    </source>
</evidence>
<feature type="domain" description="GAF" evidence="3">
    <location>
        <begin position="227"/>
        <end position="373"/>
    </location>
</feature>
<dbReference type="EMBL" id="CAJZBQ010000047">
    <property type="protein sequence ID" value="CAG9328965.1"/>
    <property type="molecule type" value="Genomic_DNA"/>
</dbReference>
<dbReference type="InterPro" id="IPR003018">
    <property type="entry name" value="GAF"/>
</dbReference>
<dbReference type="Pfam" id="PF01590">
    <property type="entry name" value="GAF"/>
    <property type="match status" value="1"/>
</dbReference>
<evidence type="ECO:0000259" key="3">
    <source>
        <dbReference type="SMART" id="SM00065"/>
    </source>
</evidence>
<feature type="coiled-coil region" evidence="1">
    <location>
        <begin position="46"/>
        <end position="73"/>
    </location>
</feature>
<dbReference type="AlphaFoldDB" id="A0AAU9JRI6"/>
<dbReference type="Gene3D" id="3.30.450.40">
    <property type="match status" value="2"/>
</dbReference>
<gene>
    <name evidence="4" type="ORF">BSTOLATCC_MIC47801</name>
</gene>
<sequence length="536" mass="61273">MKSILNVPRGRLRKDFSLSRIEGSLPSLNSSFSSNKYTEHEAVDHIKFLSKRIQDLESIISSKNQEIHKLEMMNKQLVNSLNKRDEIIASALFENRKLKETIQWCQRIMNQSQKPQEALHSNSTSQSLDPRTELQSIGRKPNRLLPTYKRADTMKPEEENNIRKFMEAFNDDHALFVEKFFNLEVSAQRDVLGYLLRKKDEFGKLVNLSLKLKRLFKAFRKFCNAELLDDLIEFFISETKEILDCDKATVYVVDELNRELWTRSSKGDGAKRIRIPIDRGIAGYCAMTGASVNVIDAYKDARFDNSLDIEDNYKTKSVLALTIRDNVGNIIGIMQAINKNDGIFTPDDDALFELISAHYSIVLQRVIKNETLVLTLARLKVSLEACVGICKAENIVDLNACLQIEAKKIMNTDIAYFYHIEEGNLCKTINGKIEKFPIMMGLAGKCVRDKSIMNINDAYNHPSYNGRVDIETTLPVLCIPMKNENGDVLAVIEMLNSKTVKVQASMSESKLNQADSEIFEYFQKIVCIYLKRFLNI</sequence>
<evidence type="ECO:0000256" key="1">
    <source>
        <dbReference type="SAM" id="Coils"/>
    </source>
</evidence>
<dbReference type="InterPro" id="IPR029016">
    <property type="entry name" value="GAF-like_dom_sf"/>
</dbReference>